<keyword evidence="6 7" id="KW-0472">Membrane</keyword>
<evidence type="ECO:0000256" key="2">
    <source>
        <dbReference type="ARBA" id="ARBA00022692"/>
    </source>
</evidence>
<dbReference type="Proteomes" id="UP001326715">
    <property type="component" value="Chromosome"/>
</dbReference>
<feature type="transmembrane region" description="Helical" evidence="7">
    <location>
        <begin position="277"/>
        <end position="295"/>
    </location>
</feature>
<reference evidence="11 13" key="2">
    <citation type="submission" date="2023-11" db="EMBL/GenBank/DDBJ databases">
        <title>MicrobeMod: A computational toolkit for identifying prokaryotic methylation and restriction-modification with nanopore sequencing.</title>
        <authorList>
            <person name="Crits-Christoph A."/>
            <person name="Kang S.C."/>
            <person name="Lee H."/>
            <person name="Ostrov N."/>
        </authorList>
    </citation>
    <scope>NUCLEOTIDE SEQUENCE [LARGE SCALE GENOMIC DNA]</scope>
    <source>
        <strain evidence="11 13">ATCC 23090</strain>
    </source>
</reference>
<dbReference type="AlphaFoldDB" id="A0A1K1M5J8"/>
<dbReference type="InterPro" id="IPR039421">
    <property type="entry name" value="Type_1_exporter"/>
</dbReference>
<keyword evidence="3" id="KW-0547">Nucleotide-binding</keyword>
<dbReference type="PANTHER" id="PTHR43394:SF1">
    <property type="entry name" value="ATP-BINDING CASSETTE SUB-FAMILY B MEMBER 10, MITOCHONDRIAL"/>
    <property type="match status" value="1"/>
</dbReference>
<evidence type="ECO:0000313" key="13">
    <source>
        <dbReference type="Proteomes" id="UP001326715"/>
    </source>
</evidence>
<dbReference type="Pfam" id="PF00664">
    <property type="entry name" value="ABC_membrane"/>
    <property type="match status" value="1"/>
</dbReference>
<protein>
    <submittedName>
        <fullName evidence="11">ABC transporter ATP-binding protein</fullName>
    </submittedName>
    <submittedName>
        <fullName evidence="10">ATP-binding cassette, subfamily B, MsbA</fullName>
    </submittedName>
</protein>
<evidence type="ECO:0000256" key="6">
    <source>
        <dbReference type="ARBA" id="ARBA00023136"/>
    </source>
</evidence>
<dbReference type="SMART" id="SM00382">
    <property type="entry name" value="AAA"/>
    <property type="match status" value="1"/>
</dbReference>
<feature type="transmembrane region" description="Helical" evidence="7">
    <location>
        <begin position="96"/>
        <end position="116"/>
    </location>
</feature>
<keyword evidence="5 7" id="KW-1133">Transmembrane helix</keyword>
<dbReference type="PANTHER" id="PTHR43394">
    <property type="entry name" value="ATP-DEPENDENT PERMEASE MDL1, MITOCHONDRIAL"/>
    <property type="match status" value="1"/>
</dbReference>
<feature type="domain" description="ABC transporter" evidence="8">
    <location>
        <begin position="341"/>
        <end position="573"/>
    </location>
</feature>
<comment type="subcellular location">
    <subcellularLocation>
        <location evidence="1">Cell membrane</location>
        <topology evidence="1">Multi-pass membrane protein</topology>
    </subcellularLocation>
</comment>
<dbReference type="SUPFAM" id="SSF52540">
    <property type="entry name" value="P-loop containing nucleoside triphosphate hydrolases"/>
    <property type="match status" value="1"/>
</dbReference>
<organism evidence="10 12">
    <name type="scientific">Chitinophaga sancti</name>
    <dbReference type="NCBI Taxonomy" id="1004"/>
    <lineage>
        <taxon>Bacteria</taxon>
        <taxon>Pseudomonadati</taxon>
        <taxon>Bacteroidota</taxon>
        <taxon>Chitinophagia</taxon>
        <taxon>Chitinophagales</taxon>
        <taxon>Chitinophagaceae</taxon>
        <taxon>Chitinophaga</taxon>
    </lineage>
</organism>
<dbReference type="EMBL" id="FPIZ01000001">
    <property type="protein sequence ID" value="SFW18379.1"/>
    <property type="molecule type" value="Genomic_DNA"/>
</dbReference>
<dbReference type="OrthoDB" id="311344at2"/>
<feature type="domain" description="ABC transmembrane type-1" evidence="9">
    <location>
        <begin position="28"/>
        <end position="310"/>
    </location>
</feature>
<evidence type="ECO:0000313" key="11">
    <source>
        <dbReference type="EMBL" id="WQG89759.1"/>
    </source>
</evidence>
<dbReference type="Gene3D" id="3.40.50.300">
    <property type="entry name" value="P-loop containing nucleotide triphosphate hydrolases"/>
    <property type="match status" value="1"/>
</dbReference>
<dbReference type="SUPFAM" id="SSF90123">
    <property type="entry name" value="ABC transporter transmembrane region"/>
    <property type="match status" value="1"/>
</dbReference>
<dbReference type="RefSeq" id="WP_083571315.1">
    <property type="nucleotide sequence ID" value="NZ_CP139972.1"/>
</dbReference>
<dbReference type="STRING" id="1004.SAMN05661012_00465"/>
<evidence type="ECO:0000256" key="7">
    <source>
        <dbReference type="SAM" id="Phobius"/>
    </source>
</evidence>
<keyword evidence="13" id="KW-1185">Reference proteome</keyword>
<evidence type="ECO:0000259" key="9">
    <source>
        <dbReference type="PROSITE" id="PS50929"/>
    </source>
</evidence>
<dbReference type="InterPro" id="IPR003439">
    <property type="entry name" value="ABC_transporter-like_ATP-bd"/>
</dbReference>
<dbReference type="Proteomes" id="UP000183788">
    <property type="component" value="Unassembled WGS sequence"/>
</dbReference>
<keyword evidence="4 10" id="KW-0067">ATP-binding</keyword>
<feature type="transmembrane region" description="Helical" evidence="7">
    <location>
        <begin position="250"/>
        <end position="271"/>
    </location>
</feature>
<sequence>MLMESRQPNTYYIKRFMRYLRPHIGRELLLLLMMLIVSACSLATPYILKIIIDDVFPKGNYSQLISVLFTLVIIYLIRIICSLFTDFLYARISQQVIAAIRADVLNTILARPILFFREVKPGDLLFTIMNDVQNIQLTVSSFVLTFTSDLLTVIGIMIMLAILNLKLTVISLLILPAVIFSIRKFTPHLQSNFRNIQEIQELLNNFVLEKIKNIRVVRSYNATKFEQDNLFKLQQQDIAANTRNTVLSSLNTNITVFLIAIGPVIVLMYGGKVVFEGALTIGSLIAFIQYLNRLYAPSMNIMNSYNKFAKALISMERVSKYLPDDFPERCGTIQTPDFQNITFRNVSFAINDSQILHHINLRFERGTIYGIIGPSGSGKSTISSLLCDFIRPTTGEILLDEEVPMSYLSDWQNSLGLIEKENQLFSIPIFENIRYGSFNASEPEVLKAATDASLMEFVENLPDGLNTSINESAASLSDGQKQRIAIARAFLKKAKVIIFDEATASLDIKLEQQIISSLRKNHRDAIIIIITHRLQSLRHMDYVYNIENGFVVQEGTPDAFITNGWPHHYNTGQ</sequence>
<gene>
    <name evidence="10" type="ORF">SAMN05661012_00465</name>
    <name evidence="11" type="ORF">SR876_33040</name>
</gene>
<feature type="transmembrane region" description="Helical" evidence="7">
    <location>
        <begin position="67"/>
        <end position="89"/>
    </location>
</feature>
<dbReference type="InterPro" id="IPR036640">
    <property type="entry name" value="ABC1_TM_sf"/>
</dbReference>
<proteinExistence type="predicted"/>
<dbReference type="EMBL" id="CP140154">
    <property type="protein sequence ID" value="WQG89759.1"/>
    <property type="molecule type" value="Genomic_DNA"/>
</dbReference>
<evidence type="ECO:0000313" key="10">
    <source>
        <dbReference type="EMBL" id="SFW18379.1"/>
    </source>
</evidence>
<evidence type="ECO:0000256" key="5">
    <source>
        <dbReference type="ARBA" id="ARBA00022989"/>
    </source>
</evidence>
<evidence type="ECO:0000259" key="8">
    <source>
        <dbReference type="PROSITE" id="PS50893"/>
    </source>
</evidence>
<evidence type="ECO:0000256" key="1">
    <source>
        <dbReference type="ARBA" id="ARBA00004651"/>
    </source>
</evidence>
<dbReference type="PROSITE" id="PS50893">
    <property type="entry name" value="ABC_TRANSPORTER_2"/>
    <property type="match status" value="1"/>
</dbReference>
<dbReference type="GO" id="GO:0005524">
    <property type="term" value="F:ATP binding"/>
    <property type="evidence" value="ECO:0007669"/>
    <property type="project" value="UniProtKB-KW"/>
</dbReference>
<keyword evidence="2 7" id="KW-0812">Transmembrane</keyword>
<accession>A0A1K1M5J8</accession>
<feature type="transmembrane region" description="Helical" evidence="7">
    <location>
        <begin position="150"/>
        <end position="175"/>
    </location>
</feature>
<reference evidence="10 12" key="1">
    <citation type="submission" date="2016-11" db="EMBL/GenBank/DDBJ databases">
        <authorList>
            <person name="Jaros S."/>
            <person name="Januszkiewicz K."/>
            <person name="Wedrychowicz H."/>
        </authorList>
    </citation>
    <scope>NUCLEOTIDE SEQUENCE [LARGE SCALE GENOMIC DNA]</scope>
    <source>
        <strain evidence="10 12">DSM 784</strain>
    </source>
</reference>
<dbReference type="PROSITE" id="PS50929">
    <property type="entry name" value="ABC_TM1F"/>
    <property type="match status" value="1"/>
</dbReference>
<dbReference type="GO" id="GO:0015421">
    <property type="term" value="F:ABC-type oligopeptide transporter activity"/>
    <property type="evidence" value="ECO:0007669"/>
    <property type="project" value="TreeGrafter"/>
</dbReference>
<dbReference type="GO" id="GO:0016887">
    <property type="term" value="F:ATP hydrolysis activity"/>
    <property type="evidence" value="ECO:0007669"/>
    <property type="project" value="InterPro"/>
</dbReference>
<evidence type="ECO:0000256" key="4">
    <source>
        <dbReference type="ARBA" id="ARBA00022840"/>
    </source>
</evidence>
<dbReference type="Gene3D" id="1.20.1560.10">
    <property type="entry name" value="ABC transporter type 1, transmembrane domain"/>
    <property type="match status" value="1"/>
</dbReference>
<dbReference type="GO" id="GO:0005886">
    <property type="term" value="C:plasma membrane"/>
    <property type="evidence" value="ECO:0007669"/>
    <property type="project" value="UniProtKB-SubCell"/>
</dbReference>
<evidence type="ECO:0000256" key="3">
    <source>
        <dbReference type="ARBA" id="ARBA00022741"/>
    </source>
</evidence>
<evidence type="ECO:0000313" key="12">
    <source>
        <dbReference type="Proteomes" id="UP000183788"/>
    </source>
</evidence>
<dbReference type="Pfam" id="PF00005">
    <property type="entry name" value="ABC_tran"/>
    <property type="match status" value="1"/>
</dbReference>
<dbReference type="InterPro" id="IPR011527">
    <property type="entry name" value="ABC1_TM_dom"/>
</dbReference>
<dbReference type="CDD" id="cd07346">
    <property type="entry name" value="ABC_6TM_exporters"/>
    <property type="match status" value="1"/>
</dbReference>
<dbReference type="InterPro" id="IPR027417">
    <property type="entry name" value="P-loop_NTPase"/>
</dbReference>
<dbReference type="InterPro" id="IPR003593">
    <property type="entry name" value="AAA+_ATPase"/>
</dbReference>
<name>A0A1K1M5J8_9BACT</name>